<feature type="domain" description="DUF6457" evidence="2">
    <location>
        <begin position="34"/>
        <end position="118"/>
    </location>
</feature>
<organism evidence="3 4">
    <name type="scientific">Subtercola frigoramans</name>
    <dbReference type="NCBI Taxonomy" id="120298"/>
    <lineage>
        <taxon>Bacteria</taxon>
        <taxon>Bacillati</taxon>
        <taxon>Actinomycetota</taxon>
        <taxon>Actinomycetes</taxon>
        <taxon>Micrococcales</taxon>
        <taxon>Microbacteriaceae</taxon>
        <taxon>Subtercola</taxon>
    </lineage>
</organism>
<protein>
    <recommendedName>
        <fullName evidence="2">DUF6457 domain-containing protein</fullName>
    </recommendedName>
</protein>
<dbReference type="Proteomes" id="UP000776164">
    <property type="component" value="Unassembled WGS sequence"/>
</dbReference>
<dbReference type="Pfam" id="PF20058">
    <property type="entry name" value="DUF6457"/>
    <property type="match status" value="1"/>
</dbReference>
<dbReference type="RefSeq" id="WP_239518217.1">
    <property type="nucleotide sequence ID" value="NZ_BAAAHT010000013.1"/>
</dbReference>
<name>A0ABS2L2I5_9MICO</name>
<evidence type="ECO:0000256" key="1">
    <source>
        <dbReference type="SAM" id="MobiDB-lite"/>
    </source>
</evidence>
<evidence type="ECO:0000313" key="3">
    <source>
        <dbReference type="EMBL" id="MBM7471229.1"/>
    </source>
</evidence>
<dbReference type="EMBL" id="JAFBBU010000001">
    <property type="protein sequence ID" value="MBM7471229.1"/>
    <property type="molecule type" value="Genomic_DNA"/>
</dbReference>
<accession>A0ABS2L2I5</accession>
<proteinExistence type="predicted"/>
<evidence type="ECO:0000313" key="4">
    <source>
        <dbReference type="Proteomes" id="UP000776164"/>
    </source>
</evidence>
<gene>
    <name evidence="3" type="ORF">JOE66_000863</name>
</gene>
<sequence>MNTENHDGQPGAAAEAEKSAEAENLAVAEAEKLRLLEAWAAALATALGLDLGRSSPLDIQAILSLAGVAAHAVTRPAAPLTTFLVGYSAGLAAAEGADPEVALATASETARELTTTWSMPNDATRS</sequence>
<reference evidence="3 4" key="1">
    <citation type="submission" date="2021-01" db="EMBL/GenBank/DDBJ databases">
        <title>Sequencing the genomes of 1000 actinobacteria strains.</title>
        <authorList>
            <person name="Klenk H.-P."/>
        </authorList>
    </citation>
    <scope>NUCLEOTIDE SEQUENCE [LARGE SCALE GENOMIC DNA]</scope>
    <source>
        <strain evidence="3 4">DSM 13057</strain>
    </source>
</reference>
<keyword evidence="4" id="KW-1185">Reference proteome</keyword>
<dbReference type="InterPro" id="IPR045598">
    <property type="entry name" value="DUF6457"/>
</dbReference>
<comment type="caution">
    <text evidence="3">The sequence shown here is derived from an EMBL/GenBank/DDBJ whole genome shotgun (WGS) entry which is preliminary data.</text>
</comment>
<evidence type="ECO:0000259" key="2">
    <source>
        <dbReference type="Pfam" id="PF20058"/>
    </source>
</evidence>
<feature type="region of interest" description="Disordered" evidence="1">
    <location>
        <begin position="1"/>
        <end position="22"/>
    </location>
</feature>